<name>A0ACC0VPT6_9STRA</name>
<comment type="caution">
    <text evidence="1">The sequence shown here is derived from an EMBL/GenBank/DDBJ whole genome shotgun (WGS) entry which is preliminary data.</text>
</comment>
<accession>A0ACC0VPT6</accession>
<gene>
    <name evidence="1" type="ORF">PsorP6_004065</name>
</gene>
<organism evidence="1 2">
    <name type="scientific">Peronosclerospora sorghi</name>
    <dbReference type="NCBI Taxonomy" id="230839"/>
    <lineage>
        <taxon>Eukaryota</taxon>
        <taxon>Sar</taxon>
        <taxon>Stramenopiles</taxon>
        <taxon>Oomycota</taxon>
        <taxon>Peronosporomycetes</taxon>
        <taxon>Peronosporales</taxon>
        <taxon>Peronosporaceae</taxon>
        <taxon>Peronosclerospora</taxon>
    </lineage>
</organism>
<evidence type="ECO:0000313" key="1">
    <source>
        <dbReference type="EMBL" id="KAI9908484.1"/>
    </source>
</evidence>
<dbReference type="EMBL" id="CM047587">
    <property type="protein sequence ID" value="KAI9908484.1"/>
    <property type="molecule type" value="Genomic_DNA"/>
</dbReference>
<dbReference type="Proteomes" id="UP001163321">
    <property type="component" value="Chromosome 8"/>
</dbReference>
<reference evidence="1 2" key="1">
    <citation type="journal article" date="2022" name="bioRxiv">
        <title>The genome of the oomycete Peronosclerospora sorghi, a cosmopolitan pathogen of maize and sorghum, is inflated with dispersed pseudogenes.</title>
        <authorList>
            <person name="Fletcher K."/>
            <person name="Martin F."/>
            <person name="Isakeit T."/>
            <person name="Cavanaugh K."/>
            <person name="Magill C."/>
            <person name="Michelmore R."/>
        </authorList>
    </citation>
    <scope>NUCLEOTIDE SEQUENCE [LARGE SCALE GENOMIC DNA]</scope>
    <source>
        <strain evidence="1">P6</strain>
    </source>
</reference>
<proteinExistence type="predicted"/>
<protein>
    <submittedName>
        <fullName evidence="1">Uncharacterized protein</fullName>
    </submittedName>
</protein>
<keyword evidence="2" id="KW-1185">Reference proteome</keyword>
<evidence type="ECO:0000313" key="2">
    <source>
        <dbReference type="Proteomes" id="UP001163321"/>
    </source>
</evidence>
<sequence>MARGQHQAFTFAIILSTAGGAGYVLKRHTPSLVAGMVLGVGFLGAALLVLTDTITEHHFEHGTSATMSSIIASVMGRRALITGLRSPAMIATLGAMSAGYHVQQLFNPPHKMRYIPGVTLEAGFGLAGVLLQKGEMTNGHGMALLVSSITMGAMGVRAMRTKKPLPVSIASLGAVSAAYHAQRFTAWVGQE</sequence>